<dbReference type="EMBL" id="MFIX01000163">
    <property type="protein sequence ID" value="OGG03022.1"/>
    <property type="molecule type" value="Genomic_DNA"/>
</dbReference>
<proteinExistence type="predicted"/>
<dbReference type="Gene3D" id="2.40.160.20">
    <property type="match status" value="1"/>
</dbReference>
<gene>
    <name evidence="2" type="ORF">A3F83_05545</name>
</gene>
<organism evidence="2 3">
    <name type="scientific">Candidatus Glassbacteria bacterium RIFCSPLOWO2_12_FULL_58_11</name>
    <dbReference type="NCBI Taxonomy" id="1817867"/>
    <lineage>
        <taxon>Bacteria</taxon>
        <taxon>Candidatus Glassiibacteriota</taxon>
    </lineage>
</organism>
<evidence type="ECO:0000313" key="2">
    <source>
        <dbReference type="EMBL" id="OGG03022.1"/>
    </source>
</evidence>
<name>A0A1F5YSZ0_9BACT</name>
<dbReference type="Gene3D" id="2.30.30.40">
    <property type="entry name" value="SH3 Domains"/>
    <property type="match status" value="1"/>
</dbReference>
<evidence type="ECO:0000313" key="3">
    <source>
        <dbReference type="Proteomes" id="UP000179129"/>
    </source>
</evidence>
<dbReference type="STRING" id="1817867.A3F83_05545"/>
<reference evidence="2 3" key="1">
    <citation type="journal article" date="2016" name="Nat. Commun.">
        <title>Thousands of microbial genomes shed light on interconnected biogeochemical processes in an aquifer system.</title>
        <authorList>
            <person name="Anantharaman K."/>
            <person name="Brown C.T."/>
            <person name="Hug L.A."/>
            <person name="Sharon I."/>
            <person name="Castelle C.J."/>
            <person name="Probst A.J."/>
            <person name="Thomas B.C."/>
            <person name="Singh A."/>
            <person name="Wilkins M.J."/>
            <person name="Karaoz U."/>
            <person name="Brodie E.L."/>
            <person name="Williams K.H."/>
            <person name="Hubbard S.S."/>
            <person name="Banfield J.F."/>
        </authorList>
    </citation>
    <scope>NUCLEOTIDE SEQUENCE [LARGE SCALE GENOMIC DNA]</scope>
</reference>
<feature type="coiled-coil region" evidence="1">
    <location>
        <begin position="117"/>
        <end position="144"/>
    </location>
</feature>
<comment type="caution">
    <text evidence="2">The sequence shown here is derived from an EMBL/GenBank/DDBJ whole genome shotgun (WGS) entry which is preliminary data.</text>
</comment>
<accession>A0A1F5YSZ0</accession>
<keyword evidence="1" id="KW-0175">Coiled coil</keyword>
<evidence type="ECO:0000256" key="1">
    <source>
        <dbReference type="SAM" id="Coils"/>
    </source>
</evidence>
<sequence>MSPAGRIKHSKKIAMPRNGYIVLAAIFFLAVPFLRAEEAMVIRDGTLMFQMPNESSAVLDILAKGARLNLVEVSGDWCKVSTADPDHAGYIRKLSLRVGPPPSGIETPPQDPGSEAYQYLQQQLDQTESKLRQSARTLDSLEKMLEMLEQPVMPVKGRRKAAMKGVSGMAVPSMSLGSAGFAASLFSGFQYEGKDPTAGLSLVWNPGFSGTLALEAEGGLIFQQGTQDVPYGTLGLLYPLGMYRNCITPYLAAGGGVIVRDKIITGATGNDLNPTANLGLGAMLILRGGLDLRGDLRAVAEFPKSKYKLTGRFYLGLAYCL</sequence>
<dbReference type="Proteomes" id="UP000179129">
    <property type="component" value="Unassembled WGS sequence"/>
</dbReference>
<protein>
    <recommendedName>
        <fullName evidence="4">SH3b domain-containing protein</fullName>
    </recommendedName>
</protein>
<evidence type="ECO:0008006" key="4">
    <source>
        <dbReference type="Google" id="ProtNLM"/>
    </source>
</evidence>
<dbReference type="AlphaFoldDB" id="A0A1F5YSZ0"/>